<reference evidence="1" key="1">
    <citation type="submission" date="2022-10" db="EMBL/GenBank/DDBJ databases">
        <title>Complete Genome of Trichothecium roseum strain YXFP-22015, a Plant Pathogen Isolated from Citrus.</title>
        <authorList>
            <person name="Wang Y."/>
            <person name="Zhu L."/>
        </authorList>
    </citation>
    <scope>NUCLEOTIDE SEQUENCE</scope>
    <source>
        <strain evidence="1">YXFP-22015</strain>
    </source>
</reference>
<organism evidence="1 2">
    <name type="scientific">Trichothecium roseum</name>
    <dbReference type="NCBI Taxonomy" id="47278"/>
    <lineage>
        <taxon>Eukaryota</taxon>
        <taxon>Fungi</taxon>
        <taxon>Dikarya</taxon>
        <taxon>Ascomycota</taxon>
        <taxon>Pezizomycotina</taxon>
        <taxon>Sordariomycetes</taxon>
        <taxon>Hypocreomycetidae</taxon>
        <taxon>Hypocreales</taxon>
        <taxon>Hypocreales incertae sedis</taxon>
        <taxon>Trichothecium</taxon>
    </lineage>
</organism>
<gene>
    <name evidence="1" type="ORF">N3K66_003072</name>
</gene>
<proteinExistence type="predicted"/>
<dbReference type="Proteomes" id="UP001163324">
    <property type="component" value="Chromosome 3"/>
</dbReference>
<protein>
    <submittedName>
        <fullName evidence="1">Uncharacterized protein</fullName>
    </submittedName>
</protein>
<evidence type="ECO:0000313" key="2">
    <source>
        <dbReference type="Proteomes" id="UP001163324"/>
    </source>
</evidence>
<comment type="caution">
    <text evidence="1">The sequence shown here is derived from an EMBL/GenBank/DDBJ whole genome shotgun (WGS) entry which is preliminary data.</text>
</comment>
<sequence length="176" mass="18984">MSKSFAIAAALGLMASTSANPVPAPTTAAVPSCTEYRNPVRPTPEYYEYTKAESKASAELAEMVKDYENPEMQPPNPTRYATPLGITDPSCTVRDQIDPVVPDSTSTIYRSTVTSTTYTECGECVLEWSTGVLYFFAPIFNTATVTWPNPSTAWDLACATPTEETSASPQLEGGPY</sequence>
<keyword evidence="2" id="KW-1185">Reference proteome</keyword>
<name>A0ACC0V467_9HYPO</name>
<evidence type="ECO:0000313" key="1">
    <source>
        <dbReference type="EMBL" id="KAI9901255.1"/>
    </source>
</evidence>
<dbReference type="EMBL" id="CM047942">
    <property type="protein sequence ID" value="KAI9901255.1"/>
    <property type="molecule type" value="Genomic_DNA"/>
</dbReference>
<accession>A0ACC0V467</accession>